<dbReference type="EMBL" id="CP007452">
    <property type="protein sequence ID" value="AHM56378.1"/>
    <property type="molecule type" value="Genomic_DNA"/>
</dbReference>
<organism evidence="2 3">
    <name type="scientific">Peptoclostridium acidaminophilum DSM 3953</name>
    <dbReference type="NCBI Taxonomy" id="1286171"/>
    <lineage>
        <taxon>Bacteria</taxon>
        <taxon>Bacillati</taxon>
        <taxon>Bacillota</taxon>
        <taxon>Clostridia</taxon>
        <taxon>Peptostreptococcales</taxon>
        <taxon>Peptoclostridiaceae</taxon>
        <taxon>Peptoclostridium</taxon>
    </lineage>
</organism>
<dbReference type="OrthoDB" id="1920060at2"/>
<dbReference type="RefSeq" id="WP_025435387.1">
    <property type="nucleotide sequence ID" value="NZ_CP007452.1"/>
</dbReference>
<name>W8TEX0_PEPAC</name>
<evidence type="ECO:0000256" key="1">
    <source>
        <dbReference type="SAM" id="Coils"/>
    </source>
</evidence>
<gene>
    <name evidence="2" type="ORF">EAL2_c10800</name>
</gene>
<feature type="coiled-coil region" evidence="1">
    <location>
        <begin position="12"/>
        <end position="53"/>
    </location>
</feature>
<protein>
    <submittedName>
        <fullName evidence="2">Uncharacterized protein</fullName>
    </submittedName>
</protein>
<dbReference type="Gene3D" id="1.20.5.340">
    <property type="match status" value="1"/>
</dbReference>
<keyword evidence="3" id="KW-1185">Reference proteome</keyword>
<proteinExistence type="predicted"/>
<dbReference type="HOGENOM" id="CLU_2395301_0_0_9"/>
<evidence type="ECO:0000313" key="2">
    <source>
        <dbReference type="EMBL" id="AHM56378.1"/>
    </source>
</evidence>
<accession>W8TEX0</accession>
<dbReference type="AlphaFoldDB" id="W8TEX0"/>
<sequence length="93" mass="10307">MEDILKQILSEIGSMKNDISSINKRLESLENKVDGLDSKVDKISEKLDDIEAKNAERHIDINNGISKIQQDVTALEAITGKNMTDIAILKAVK</sequence>
<dbReference type="KEGG" id="eac:EAL2_c10800"/>
<dbReference type="PATRIC" id="fig|1286171.3.peg.1030"/>
<reference evidence="2 3" key="1">
    <citation type="journal article" date="2014" name="Genome Announc.">
        <title>Complete Genome Sequence of Amino Acid-Utilizing Eubacterium acidaminophilum al-2 (DSM 3953).</title>
        <authorList>
            <person name="Poehlein A."/>
            <person name="Andreesen J.R."/>
            <person name="Daniel R."/>
        </authorList>
    </citation>
    <scope>NUCLEOTIDE SEQUENCE [LARGE SCALE GENOMIC DNA]</scope>
    <source>
        <strain evidence="2 3">DSM 3953</strain>
    </source>
</reference>
<dbReference type="Proteomes" id="UP000019591">
    <property type="component" value="Chromosome"/>
</dbReference>
<evidence type="ECO:0000313" key="3">
    <source>
        <dbReference type="Proteomes" id="UP000019591"/>
    </source>
</evidence>
<keyword evidence="1" id="KW-0175">Coiled coil</keyword>
<dbReference type="STRING" id="1286171.EAL2_c10800"/>